<accession>A0ABU5HXX9</accession>
<dbReference type="RefSeq" id="WP_322185403.1">
    <property type="nucleotide sequence ID" value="NZ_JAXLPB010000001.1"/>
</dbReference>
<name>A0ABU5HXX9_9HYPH</name>
<proteinExistence type="predicted"/>
<dbReference type="Pfam" id="PF20102">
    <property type="entry name" value="DUF6492"/>
    <property type="match status" value="1"/>
</dbReference>
<gene>
    <name evidence="1" type="ORF">U0C82_02125</name>
</gene>
<evidence type="ECO:0000313" key="1">
    <source>
        <dbReference type="EMBL" id="MDY8107947.1"/>
    </source>
</evidence>
<evidence type="ECO:0000313" key="2">
    <source>
        <dbReference type="Proteomes" id="UP001294412"/>
    </source>
</evidence>
<sequence>MTQVIVTSSYRGDLERCRLLCDSIDARVTGHSKHIIAVEPRDLALFKTLAGSRREIVDERDLFPWWLRAFPDPMRLGKRRVWLSPKGPPLHGWHTQQLRRLVLGTKLTETAMVTVDSDVVFLKPVDTSIFQNEAGKVYFYRKPGGVREALRQYQDVHYAWSRKAGELLGLADPAPSDTGYIFNLVTWATESVRAMNARIEATTGRSAFTALAGTRCISECTIFGRYVDEVEGIGMRHVETNSPFAATYWDHATLDETSLTGFVEAMKPHELALGVQSFSGTDTALIRRVAGLTG</sequence>
<protein>
    <submittedName>
        <fullName evidence="1">DUF6492 family protein</fullName>
    </submittedName>
</protein>
<organism evidence="1 2">
    <name type="scientific">Fulvimarina uroteuthidis</name>
    <dbReference type="NCBI Taxonomy" id="3098149"/>
    <lineage>
        <taxon>Bacteria</taxon>
        <taxon>Pseudomonadati</taxon>
        <taxon>Pseudomonadota</taxon>
        <taxon>Alphaproteobacteria</taxon>
        <taxon>Hyphomicrobiales</taxon>
        <taxon>Aurantimonadaceae</taxon>
        <taxon>Fulvimarina</taxon>
    </lineage>
</organism>
<dbReference type="Proteomes" id="UP001294412">
    <property type="component" value="Unassembled WGS sequence"/>
</dbReference>
<dbReference type="EMBL" id="JAXLPB010000001">
    <property type="protein sequence ID" value="MDY8107947.1"/>
    <property type="molecule type" value="Genomic_DNA"/>
</dbReference>
<comment type="caution">
    <text evidence="1">The sequence shown here is derived from an EMBL/GenBank/DDBJ whole genome shotgun (WGS) entry which is preliminary data.</text>
</comment>
<keyword evidence="2" id="KW-1185">Reference proteome</keyword>
<reference evidence="1 2" key="1">
    <citation type="submission" date="2023-12" db="EMBL/GenBank/DDBJ databases">
        <title>Description of Novel Strain Fulvimarina sp. 2208YS6-2-32 isolated from Uroteuthis (Photololigo) edulis.</title>
        <authorList>
            <person name="Park J.-S."/>
        </authorList>
    </citation>
    <scope>NUCLEOTIDE SEQUENCE [LARGE SCALE GENOMIC DNA]</scope>
    <source>
        <strain evidence="1 2">2208YS6-2-32</strain>
    </source>
</reference>
<dbReference type="InterPro" id="IPR045499">
    <property type="entry name" value="DUF6492"/>
</dbReference>